<evidence type="ECO:0000313" key="3">
    <source>
        <dbReference type="Proteomes" id="UP000092671"/>
    </source>
</evidence>
<dbReference type="PANTHER" id="PTHR38463:SF1">
    <property type="entry name" value="STRESS RESPONSE PROTEIN YSNF"/>
    <property type="match status" value="1"/>
</dbReference>
<feature type="domain" description="DUF2382" evidence="1">
    <location>
        <begin position="20"/>
        <end position="143"/>
    </location>
</feature>
<dbReference type="AlphaFoldDB" id="A0A1B8PKB1"/>
<organism evidence="2 3">
    <name type="scientific">Moraxella nonliquefaciens</name>
    <dbReference type="NCBI Taxonomy" id="478"/>
    <lineage>
        <taxon>Bacteria</taxon>
        <taxon>Pseudomonadati</taxon>
        <taxon>Pseudomonadota</taxon>
        <taxon>Gammaproteobacteria</taxon>
        <taxon>Moraxellales</taxon>
        <taxon>Moraxellaceae</taxon>
        <taxon>Moraxella</taxon>
    </lineage>
</organism>
<dbReference type="PANTHER" id="PTHR38463">
    <property type="entry name" value="STRESS RESPONSE PROTEIN YSNF"/>
    <property type="match status" value="1"/>
</dbReference>
<dbReference type="Pfam" id="PF09557">
    <property type="entry name" value="DUF2382"/>
    <property type="match status" value="1"/>
</dbReference>
<sequence>MSNPQPTHDEMTTLNNSQTLELLAERLVVDTQKVQSGKVILEKVIRTKTVNIPVELTEEYLSIQIVNDNLMDLADAVMLDDARPATVLVNDTPISEPMEILISKEVVKVSKETHVAEEISLHKYSQNISKTVSDTVQHEELVVTGDEFLDKSSENIIK</sequence>
<dbReference type="InterPro" id="IPR019060">
    <property type="entry name" value="DUF2382"/>
</dbReference>
<comment type="caution">
    <text evidence="2">The sequence shown here is derived from an EMBL/GenBank/DDBJ whole genome shotgun (WGS) entry which is preliminary data.</text>
</comment>
<dbReference type="OrthoDB" id="6649959at2"/>
<dbReference type="EMBL" id="LZDN01000009">
    <property type="protein sequence ID" value="OBX51060.1"/>
    <property type="molecule type" value="Genomic_DNA"/>
</dbReference>
<name>A0A1B8PKB1_MORNO</name>
<dbReference type="InterPro" id="IPR052967">
    <property type="entry name" value="Stress_Response_Assoc"/>
</dbReference>
<proteinExistence type="predicted"/>
<reference evidence="2 3" key="1">
    <citation type="submission" date="2016-06" db="EMBL/GenBank/DDBJ databases">
        <title>Draft genome of Moraxella nonliquefaciens CCUG 60284.</title>
        <authorList>
            <person name="Salva-Serra F."/>
            <person name="Engstrom-Jakobsson H."/>
            <person name="Thorell K."/>
            <person name="Gonzales-Siles L."/>
            <person name="Karlsson R."/>
            <person name="Boulund F."/>
            <person name="Engstrand L."/>
            <person name="Kristiansson E."/>
            <person name="Moore E."/>
        </authorList>
    </citation>
    <scope>NUCLEOTIDE SEQUENCE [LARGE SCALE GENOMIC DNA]</scope>
    <source>
        <strain evidence="2 3">CCUG 60284</strain>
    </source>
</reference>
<gene>
    <name evidence="2" type="ORF">A9Z60_08760</name>
</gene>
<dbReference type="Proteomes" id="UP000092671">
    <property type="component" value="Unassembled WGS sequence"/>
</dbReference>
<dbReference type="RefSeq" id="WP_066885163.1">
    <property type="nucleotide sequence ID" value="NZ_LZDM01000003.1"/>
</dbReference>
<evidence type="ECO:0000259" key="1">
    <source>
        <dbReference type="Pfam" id="PF09557"/>
    </source>
</evidence>
<accession>A0A1B8PKB1</accession>
<protein>
    <recommendedName>
        <fullName evidence="1">DUF2382 domain-containing protein</fullName>
    </recommendedName>
</protein>
<evidence type="ECO:0000313" key="2">
    <source>
        <dbReference type="EMBL" id="OBX51060.1"/>
    </source>
</evidence>